<gene>
    <name evidence="13" type="ORF">CTOB1V02_LOCUS6996</name>
</gene>
<feature type="region of interest" description="Disordered" evidence="12">
    <location>
        <begin position="956"/>
        <end position="979"/>
    </location>
</feature>
<evidence type="ECO:0000256" key="6">
    <source>
        <dbReference type="ARBA" id="ARBA00023054"/>
    </source>
</evidence>
<dbReference type="SMART" id="SM00129">
    <property type="entry name" value="KISc"/>
    <property type="match status" value="1"/>
</dbReference>
<evidence type="ECO:0000256" key="9">
    <source>
        <dbReference type="PROSITE-ProRule" id="PRU00283"/>
    </source>
</evidence>
<dbReference type="Gene3D" id="3.40.850.10">
    <property type="entry name" value="Kinesin motor domain"/>
    <property type="match status" value="1"/>
</dbReference>
<dbReference type="PANTHER" id="PTHR47968">
    <property type="entry name" value="CENTROMERE PROTEIN E"/>
    <property type="match status" value="1"/>
</dbReference>
<keyword evidence="8" id="KW-0206">Cytoskeleton</keyword>
<evidence type="ECO:0000256" key="4">
    <source>
        <dbReference type="ARBA" id="ARBA00022741"/>
    </source>
</evidence>
<dbReference type="CDD" id="cd01369">
    <property type="entry name" value="KISc_KHC_KIF5"/>
    <property type="match status" value="1"/>
</dbReference>
<comment type="subcellular location">
    <subcellularLocation>
        <location evidence="1">Cytoplasm</location>
        <location evidence="1">Cytoskeleton</location>
    </subcellularLocation>
</comment>
<keyword evidence="6 11" id="KW-0175">Coiled coil</keyword>
<comment type="similarity">
    <text evidence="9 10">Belongs to the TRAFAC class myosin-kinesin ATPase superfamily. Kinesin family.</text>
</comment>
<name>A0A7R8ZLL5_9CRUS</name>
<keyword evidence="2" id="KW-0963">Cytoplasm</keyword>
<evidence type="ECO:0000256" key="10">
    <source>
        <dbReference type="RuleBase" id="RU000394"/>
    </source>
</evidence>
<dbReference type="GO" id="GO:0008017">
    <property type="term" value="F:microtubule binding"/>
    <property type="evidence" value="ECO:0007669"/>
    <property type="project" value="InterPro"/>
</dbReference>
<keyword evidence="3 10" id="KW-0493">Microtubule</keyword>
<evidence type="ECO:0000256" key="1">
    <source>
        <dbReference type="ARBA" id="ARBA00004245"/>
    </source>
</evidence>
<dbReference type="SUPFAM" id="SSF52540">
    <property type="entry name" value="P-loop containing nucleoside triphosphate hydrolases"/>
    <property type="match status" value="1"/>
</dbReference>
<evidence type="ECO:0000256" key="12">
    <source>
        <dbReference type="SAM" id="MobiDB-lite"/>
    </source>
</evidence>
<dbReference type="EMBL" id="OB661879">
    <property type="protein sequence ID" value="CAD7229123.1"/>
    <property type="molecule type" value="Genomic_DNA"/>
</dbReference>
<dbReference type="OrthoDB" id="3176171at2759"/>
<feature type="region of interest" description="Disordered" evidence="12">
    <location>
        <begin position="581"/>
        <end position="601"/>
    </location>
</feature>
<accession>A0A7R8ZLL5</accession>
<feature type="compositionally biased region" description="Polar residues" evidence="12">
    <location>
        <begin position="592"/>
        <end position="601"/>
    </location>
</feature>
<evidence type="ECO:0000313" key="13">
    <source>
        <dbReference type="EMBL" id="CAD7229123.1"/>
    </source>
</evidence>
<dbReference type="Pfam" id="PF00225">
    <property type="entry name" value="Kinesin"/>
    <property type="match status" value="2"/>
</dbReference>
<dbReference type="PROSITE" id="PS50067">
    <property type="entry name" value="KINESIN_MOTOR_2"/>
    <property type="match status" value="1"/>
</dbReference>
<evidence type="ECO:0000256" key="2">
    <source>
        <dbReference type="ARBA" id="ARBA00022490"/>
    </source>
</evidence>
<dbReference type="PROSITE" id="PS00411">
    <property type="entry name" value="KINESIN_MOTOR_1"/>
    <property type="match status" value="1"/>
</dbReference>
<dbReference type="GO" id="GO:0005524">
    <property type="term" value="F:ATP binding"/>
    <property type="evidence" value="ECO:0007669"/>
    <property type="project" value="UniProtKB-UniRule"/>
</dbReference>
<dbReference type="InterPro" id="IPR059182">
    <property type="entry name" value="Khc_C"/>
</dbReference>
<feature type="coiled-coil region" evidence="11">
    <location>
        <begin position="658"/>
        <end position="841"/>
    </location>
</feature>
<evidence type="ECO:0000256" key="3">
    <source>
        <dbReference type="ARBA" id="ARBA00022701"/>
    </source>
</evidence>
<dbReference type="InterPro" id="IPR001752">
    <property type="entry name" value="Kinesin_motor_dom"/>
</dbReference>
<feature type="compositionally biased region" description="Basic and acidic residues" evidence="12">
    <location>
        <begin position="581"/>
        <end position="591"/>
    </location>
</feature>
<evidence type="ECO:0000256" key="8">
    <source>
        <dbReference type="ARBA" id="ARBA00023212"/>
    </source>
</evidence>
<dbReference type="InterPro" id="IPR027417">
    <property type="entry name" value="P-loop_NTPase"/>
</dbReference>
<dbReference type="PRINTS" id="PR00380">
    <property type="entry name" value="KINESINHEAVY"/>
</dbReference>
<evidence type="ECO:0000256" key="11">
    <source>
        <dbReference type="SAM" id="Coils"/>
    </source>
</evidence>
<keyword evidence="7 9" id="KW-0505">Motor protein</keyword>
<dbReference type="CDD" id="cd23649">
    <property type="entry name" value="Khc_CBD_cc"/>
    <property type="match status" value="1"/>
</dbReference>
<feature type="coiled-coil region" evidence="11">
    <location>
        <begin position="871"/>
        <end position="944"/>
    </location>
</feature>
<dbReference type="GO" id="GO:0007018">
    <property type="term" value="P:microtubule-based movement"/>
    <property type="evidence" value="ECO:0007669"/>
    <property type="project" value="InterPro"/>
</dbReference>
<proteinExistence type="inferred from homology"/>
<feature type="region of interest" description="Disordered" evidence="12">
    <location>
        <begin position="213"/>
        <end position="232"/>
    </location>
</feature>
<organism evidence="13">
    <name type="scientific">Cyprideis torosa</name>
    <dbReference type="NCBI Taxonomy" id="163714"/>
    <lineage>
        <taxon>Eukaryota</taxon>
        <taxon>Metazoa</taxon>
        <taxon>Ecdysozoa</taxon>
        <taxon>Arthropoda</taxon>
        <taxon>Crustacea</taxon>
        <taxon>Oligostraca</taxon>
        <taxon>Ostracoda</taxon>
        <taxon>Podocopa</taxon>
        <taxon>Podocopida</taxon>
        <taxon>Cytherocopina</taxon>
        <taxon>Cytheroidea</taxon>
        <taxon>Cytherideidae</taxon>
        <taxon>Cyprideis</taxon>
    </lineage>
</organism>
<dbReference type="AlphaFoldDB" id="A0A7R8ZLL5"/>
<dbReference type="GO" id="GO:0003777">
    <property type="term" value="F:microtubule motor activity"/>
    <property type="evidence" value="ECO:0007669"/>
    <property type="project" value="InterPro"/>
</dbReference>
<dbReference type="InterPro" id="IPR036961">
    <property type="entry name" value="Kinesin_motor_dom_sf"/>
</dbReference>
<evidence type="ECO:0000256" key="7">
    <source>
        <dbReference type="ARBA" id="ARBA00023175"/>
    </source>
</evidence>
<dbReference type="InterPro" id="IPR027640">
    <property type="entry name" value="Kinesin-like_fam"/>
</dbReference>
<reference evidence="13" key="1">
    <citation type="submission" date="2020-11" db="EMBL/GenBank/DDBJ databases">
        <authorList>
            <person name="Tran Van P."/>
        </authorList>
    </citation>
    <scope>NUCLEOTIDE SEQUENCE</scope>
</reference>
<dbReference type="GO" id="GO:0005874">
    <property type="term" value="C:microtubule"/>
    <property type="evidence" value="ECO:0007669"/>
    <property type="project" value="UniProtKB-KW"/>
</dbReference>
<feature type="binding site" evidence="9">
    <location>
        <begin position="114"/>
        <end position="121"/>
    </location>
    <ligand>
        <name>ATP</name>
        <dbReference type="ChEBI" id="CHEBI:30616"/>
    </ligand>
</feature>
<dbReference type="Gene3D" id="6.10.250.1590">
    <property type="match status" value="1"/>
</dbReference>
<dbReference type="PANTHER" id="PTHR47968:SF36">
    <property type="entry name" value="KINESIN HEAVY CHAIN ISOFORM X1"/>
    <property type="match status" value="1"/>
</dbReference>
<keyword evidence="4 9" id="KW-0547">Nucleotide-binding</keyword>
<sequence>MASSQGMLTSASSAASLTSVGVAPSTGEERVLPSEDSVRVCCRFRPLNDSEERAGSKFIVKFTDDKCVSIAGKVYVFDRVIKPNATQEAVYNDSARSIVNDVLNGYNGTIFAYGQTSSGKTHTMEGVIGDSDLMGIIPRIVQDIFNHIYQMEENLEFHIKVSYFEIYMDKIRDLLDVTKVNLSVHEDKNKSTYVKGATERFVTTPDEVLEQQHSVTSEGFQEASGDGIGSRRKFNRTSRKNVIEEGKANRHIAVTNMNEHSSRSHSVFLINVKQENLENQKKLSGKLYLVDLAGSEKVSKTGAEGTVLDEAKNINKSLSALGNVISALADGNKSHIPYRDSKLTRILQESLGGNARTTIIICCSPASYNESETKSTLDFGRRAKTIKNVVKVNEDLPAEEWKRRYEREREKAQKLRAQLEAAQAELAKWRSGESVSKDDQMALEDLNIMAQSMTESAAGALGVPSSASSTSLASAAALPSAVSTASLAGGEREAFEKEIERLYKLCDDKDEEVTQSSQLAEKLRSQMMEQEELIASARKEYETLQAEMNRMQSENEAAKEEVKEVLQALEELAVNYDAKTQEVETKNRENETLSQEVSSKTNELSNVQIEFPQADPAKLEEDFTMARLQVSKMKSEVRNVVSRCASLEMEQTDCAKKMSETERELSECRLLISQHEAKMKGLRESMKDMETKKRSLEEAVDGLQEECAKLRASEQVNCFAFRSKVSAVSDEEVRALKQRLEEQMATHRDQHTKQVAALRDDLEAKEEVVQGLKETNQKLSVAHEVTIQELSKMKEENSSQASKLRDLTAQMERREQARQDLKGLEETVAKELHTLHELRRMFVQDLQSRVRRSAAGEEVEESGSLAQRQKIAFLENNLDQLTKVHKQLVRDNADLRCELPKLEKRLRAAFDRVKALESALREAKESAMKDRRRYQTEVDRIKEAVRQKNLARRGYNAQIAKPIRAGHAPGQTGPVIRRS</sequence>
<protein>
    <recommendedName>
        <fullName evidence="10">Kinesin-like protein</fullName>
    </recommendedName>
</protein>
<dbReference type="InterPro" id="IPR019821">
    <property type="entry name" value="Kinesin_motor_CS"/>
</dbReference>
<feature type="coiled-coil region" evidence="11">
    <location>
        <begin position="398"/>
        <end position="432"/>
    </location>
</feature>
<keyword evidence="5 9" id="KW-0067">ATP-binding</keyword>
<evidence type="ECO:0000256" key="5">
    <source>
        <dbReference type="ARBA" id="ARBA00022840"/>
    </source>
</evidence>